<evidence type="ECO:0000256" key="5">
    <source>
        <dbReference type="ARBA" id="ARBA00022840"/>
    </source>
</evidence>
<dbReference type="Proteomes" id="UP001320119">
    <property type="component" value="Chromosome"/>
</dbReference>
<keyword evidence="5" id="KW-0067">ATP-binding</keyword>
<dbReference type="Pfam" id="PF02782">
    <property type="entry name" value="FGGY_C"/>
    <property type="match status" value="1"/>
</dbReference>
<keyword evidence="4 8" id="KW-0418">Kinase</keyword>
<feature type="domain" description="Carbohydrate kinase FGGY C-terminal" evidence="7">
    <location>
        <begin position="277"/>
        <end position="476"/>
    </location>
</feature>
<comment type="similarity">
    <text evidence="1">Belongs to the FGGY kinase family.</text>
</comment>
<keyword evidence="2 8" id="KW-0808">Transferase</keyword>
<evidence type="ECO:0000313" key="8">
    <source>
        <dbReference type="EMBL" id="BCD99814.1"/>
    </source>
</evidence>
<evidence type="ECO:0000259" key="6">
    <source>
        <dbReference type="Pfam" id="PF00370"/>
    </source>
</evidence>
<dbReference type="EMBL" id="AP023086">
    <property type="protein sequence ID" value="BCD99814.1"/>
    <property type="molecule type" value="Genomic_DNA"/>
</dbReference>
<dbReference type="SUPFAM" id="SSF53067">
    <property type="entry name" value="Actin-like ATPase domain"/>
    <property type="match status" value="2"/>
</dbReference>
<dbReference type="PANTHER" id="PTHR10196">
    <property type="entry name" value="SUGAR KINASE"/>
    <property type="match status" value="1"/>
</dbReference>
<dbReference type="GO" id="GO:0005829">
    <property type="term" value="C:cytosol"/>
    <property type="evidence" value="ECO:0007669"/>
    <property type="project" value="TreeGrafter"/>
</dbReference>
<accession>A0AAN2BM61</accession>
<evidence type="ECO:0000256" key="4">
    <source>
        <dbReference type="ARBA" id="ARBA00022777"/>
    </source>
</evidence>
<dbReference type="PIRSF" id="PIRSF000538">
    <property type="entry name" value="GlpK"/>
    <property type="match status" value="1"/>
</dbReference>
<keyword evidence="3" id="KW-0547">Nucleotide-binding</keyword>
<dbReference type="GO" id="GO:0006071">
    <property type="term" value="P:glycerol metabolic process"/>
    <property type="evidence" value="ECO:0007669"/>
    <property type="project" value="TreeGrafter"/>
</dbReference>
<organism evidence="8 9">
    <name type="scientific">Marinagarivorans cellulosilyticus</name>
    <dbReference type="NCBI Taxonomy" id="2721545"/>
    <lineage>
        <taxon>Bacteria</taxon>
        <taxon>Pseudomonadati</taxon>
        <taxon>Pseudomonadota</taxon>
        <taxon>Gammaproteobacteria</taxon>
        <taxon>Cellvibrionales</taxon>
        <taxon>Cellvibrionaceae</taxon>
        <taxon>Marinagarivorans</taxon>
    </lineage>
</organism>
<dbReference type="Pfam" id="PF00370">
    <property type="entry name" value="FGGY_N"/>
    <property type="match status" value="1"/>
</dbReference>
<dbReference type="PANTHER" id="PTHR10196:SF69">
    <property type="entry name" value="GLYCEROL KINASE"/>
    <property type="match status" value="1"/>
</dbReference>
<sequence length="515" mass="57083">MAKKYVFIALDVGTHAVRACVFSLGGDSALWQVSEVFSCDISLDSPQSRHIEQSPTELWQALTSVYSQALNLATSKQLYTKDIHVGMAVQRSSVLVWERISGQALSPILSWQDTRGYKAIEQLNATERKNITLLTGLRPSPHYGATKLALLQKEYGLPAQTRPITFGPLAAWLIKQLTDNNTCDPVNAARTLLFNRKQARWDKSLCRMFNVMHAQLPNLKKSADYYGHIKWPNSEHFNKHYSGNAHLQAVLGDQNAAYVAMRHSQLPAAVTFKKPLVMNIGSGAFILGQCNKDNNSDTLGLLTSLAFSDNNNEQWLMEGTVNSAGTALSHWRESLAEPLSEHSLFAQLPQWLLNDSHCENNEAYFYLNTAAGIGSPFWLTRFSSSAQVFVNDAGERCTPSIPQQAAAIINSIAFLLVANILQFRQAPEASRYDGILATGGLSRVTGLIERVSDLCGLPIFVTKCHEATLHGTAMLGSNFMYKPRIQGHIVAAKKSSPVLLQRYERYIQLIKMQAL</sequence>
<dbReference type="InterPro" id="IPR018484">
    <property type="entry name" value="FGGY_N"/>
</dbReference>
<dbReference type="Gene3D" id="3.30.420.40">
    <property type="match status" value="2"/>
</dbReference>
<dbReference type="EC" id="2.7.1.30" evidence="8"/>
<keyword evidence="9" id="KW-1185">Reference proteome</keyword>
<name>A0AAN2BM61_9GAMM</name>
<dbReference type="AlphaFoldDB" id="A0AAN2BM61"/>
<dbReference type="KEGG" id="marq:MARGE09_P4016"/>
<evidence type="ECO:0000256" key="3">
    <source>
        <dbReference type="ARBA" id="ARBA00022741"/>
    </source>
</evidence>
<evidence type="ECO:0000313" key="9">
    <source>
        <dbReference type="Proteomes" id="UP001320119"/>
    </source>
</evidence>
<gene>
    <name evidence="8" type="ORF">MARGE09_P4016</name>
</gene>
<protein>
    <submittedName>
        <fullName evidence="8">Glycerol kinase</fullName>
        <ecNumber evidence="8">2.7.1.30</ecNumber>
    </submittedName>
</protein>
<feature type="domain" description="Carbohydrate kinase FGGY N-terminal" evidence="6">
    <location>
        <begin position="7"/>
        <end position="234"/>
    </location>
</feature>
<dbReference type="InterPro" id="IPR018485">
    <property type="entry name" value="FGGY_C"/>
</dbReference>
<dbReference type="InterPro" id="IPR000577">
    <property type="entry name" value="Carb_kinase_FGGY"/>
</dbReference>
<proteinExistence type="inferred from homology"/>
<dbReference type="InterPro" id="IPR043129">
    <property type="entry name" value="ATPase_NBD"/>
</dbReference>
<evidence type="ECO:0000256" key="2">
    <source>
        <dbReference type="ARBA" id="ARBA00022679"/>
    </source>
</evidence>
<dbReference type="RefSeq" id="WP_236985113.1">
    <property type="nucleotide sequence ID" value="NZ_AP023086.1"/>
</dbReference>
<evidence type="ECO:0000259" key="7">
    <source>
        <dbReference type="Pfam" id="PF02782"/>
    </source>
</evidence>
<evidence type="ECO:0000256" key="1">
    <source>
        <dbReference type="ARBA" id="ARBA00009156"/>
    </source>
</evidence>
<reference evidence="8 9" key="1">
    <citation type="journal article" date="2022" name="IScience">
        <title>An ultrasensitive nanofiber-based assay for enzymatic hydrolysis and deep-sea microbial degradation of cellulose.</title>
        <authorList>
            <person name="Tsudome M."/>
            <person name="Tachioka M."/>
            <person name="Miyazaki M."/>
            <person name="Uchimura K."/>
            <person name="Tsuda M."/>
            <person name="Takaki Y."/>
            <person name="Deguchi S."/>
        </authorList>
    </citation>
    <scope>NUCLEOTIDE SEQUENCE [LARGE SCALE GENOMIC DNA]</scope>
    <source>
        <strain evidence="8 9">GE09</strain>
    </source>
</reference>
<dbReference type="GO" id="GO:0004370">
    <property type="term" value="F:glycerol kinase activity"/>
    <property type="evidence" value="ECO:0007669"/>
    <property type="project" value="UniProtKB-EC"/>
</dbReference>
<dbReference type="GO" id="GO:0005524">
    <property type="term" value="F:ATP binding"/>
    <property type="evidence" value="ECO:0007669"/>
    <property type="project" value="UniProtKB-KW"/>
</dbReference>